<evidence type="ECO:0000256" key="6">
    <source>
        <dbReference type="SAM" id="Coils"/>
    </source>
</evidence>
<dbReference type="AlphaFoldDB" id="A0A5C8NUV9"/>
<evidence type="ECO:0000256" key="5">
    <source>
        <dbReference type="ARBA" id="ARBA00022807"/>
    </source>
</evidence>
<comment type="similarity">
    <text evidence="1">Belongs to the peptidase C40 family.</text>
</comment>
<dbReference type="GO" id="GO:0008234">
    <property type="term" value="F:cysteine-type peptidase activity"/>
    <property type="evidence" value="ECO:0007669"/>
    <property type="project" value="UniProtKB-KW"/>
</dbReference>
<dbReference type="Pfam" id="PF00877">
    <property type="entry name" value="NLPC_P60"/>
    <property type="match status" value="1"/>
</dbReference>
<dbReference type="GO" id="GO:0006508">
    <property type="term" value="P:proteolysis"/>
    <property type="evidence" value="ECO:0007669"/>
    <property type="project" value="UniProtKB-KW"/>
</dbReference>
<evidence type="ECO:0000256" key="7">
    <source>
        <dbReference type="SAM" id="MobiDB-lite"/>
    </source>
</evidence>
<comment type="caution">
    <text evidence="10">The sequence shown here is derived from an EMBL/GenBank/DDBJ whole genome shotgun (WGS) entry which is preliminary data.</text>
</comment>
<dbReference type="EMBL" id="VDUW01000004">
    <property type="protein sequence ID" value="TXL64951.1"/>
    <property type="molecule type" value="Genomic_DNA"/>
</dbReference>
<feature type="chain" id="PRO_5022911498" evidence="8">
    <location>
        <begin position="28"/>
        <end position="417"/>
    </location>
</feature>
<reference evidence="10 11" key="1">
    <citation type="submission" date="2019-06" db="EMBL/GenBank/DDBJ databases">
        <title>Cerasibacillus sp. nov., isolated from maize field.</title>
        <authorList>
            <person name="Lin S.-Y."/>
            <person name="Tsai C.-F."/>
            <person name="Young C.-C."/>
        </authorList>
    </citation>
    <scope>NUCLEOTIDE SEQUENCE [LARGE SCALE GENOMIC DNA]</scope>
    <source>
        <strain evidence="10 11">CC-CFT480</strain>
    </source>
</reference>
<evidence type="ECO:0000256" key="2">
    <source>
        <dbReference type="ARBA" id="ARBA00022670"/>
    </source>
</evidence>
<feature type="compositionally biased region" description="Low complexity" evidence="7">
    <location>
        <begin position="262"/>
        <end position="300"/>
    </location>
</feature>
<name>A0A5C8NUV9_9BACI</name>
<feature type="region of interest" description="Disordered" evidence="7">
    <location>
        <begin position="251"/>
        <end position="303"/>
    </location>
</feature>
<dbReference type="InterPro" id="IPR051202">
    <property type="entry name" value="Peptidase_C40"/>
</dbReference>
<dbReference type="Gene3D" id="3.90.1720.10">
    <property type="entry name" value="endopeptidase domain like (from Nostoc punctiforme)"/>
    <property type="match status" value="1"/>
</dbReference>
<proteinExistence type="inferred from homology"/>
<evidence type="ECO:0000259" key="9">
    <source>
        <dbReference type="PROSITE" id="PS51935"/>
    </source>
</evidence>
<keyword evidence="5" id="KW-0788">Thiol protease</keyword>
<dbReference type="Proteomes" id="UP000321574">
    <property type="component" value="Unassembled WGS sequence"/>
</dbReference>
<keyword evidence="4" id="KW-0378">Hydrolase</keyword>
<feature type="coiled-coil region" evidence="6">
    <location>
        <begin position="161"/>
        <end position="233"/>
    </location>
</feature>
<dbReference type="PANTHER" id="PTHR47053:SF1">
    <property type="entry name" value="MUREIN DD-ENDOPEPTIDASE MEPH-RELATED"/>
    <property type="match status" value="1"/>
</dbReference>
<feature type="coiled-coil region" evidence="6">
    <location>
        <begin position="51"/>
        <end position="106"/>
    </location>
</feature>
<dbReference type="InterPro" id="IPR000064">
    <property type="entry name" value="NLP_P60_dom"/>
</dbReference>
<evidence type="ECO:0000256" key="3">
    <source>
        <dbReference type="ARBA" id="ARBA00022729"/>
    </source>
</evidence>
<keyword evidence="3 8" id="KW-0732">Signal</keyword>
<dbReference type="PANTHER" id="PTHR47053">
    <property type="entry name" value="MUREIN DD-ENDOPEPTIDASE MEPH-RELATED"/>
    <property type="match status" value="1"/>
</dbReference>
<dbReference type="InterPro" id="IPR057309">
    <property type="entry name" value="PcsB_CC"/>
</dbReference>
<evidence type="ECO:0000313" key="10">
    <source>
        <dbReference type="EMBL" id="TXL64951.1"/>
    </source>
</evidence>
<dbReference type="Gene3D" id="6.10.250.3150">
    <property type="match status" value="1"/>
</dbReference>
<gene>
    <name evidence="10" type="ORF">FHP05_07325</name>
</gene>
<keyword evidence="2" id="KW-0645">Protease</keyword>
<organism evidence="10 11">
    <name type="scientific">Cerasibacillus terrae</name>
    <dbReference type="NCBI Taxonomy" id="2498845"/>
    <lineage>
        <taxon>Bacteria</taxon>
        <taxon>Bacillati</taxon>
        <taxon>Bacillota</taxon>
        <taxon>Bacilli</taxon>
        <taxon>Bacillales</taxon>
        <taxon>Bacillaceae</taxon>
        <taxon>Cerasibacillus</taxon>
    </lineage>
</organism>
<evidence type="ECO:0000256" key="1">
    <source>
        <dbReference type="ARBA" id="ARBA00007074"/>
    </source>
</evidence>
<evidence type="ECO:0000256" key="8">
    <source>
        <dbReference type="SAM" id="SignalP"/>
    </source>
</evidence>
<protein>
    <submittedName>
        <fullName evidence="10">Peptidase</fullName>
    </submittedName>
</protein>
<accession>A0A5C8NUV9</accession>
<dbReference type="SUPFAM" id="SSF54001">
    <property type="entry name" value="Cysteine proteinases"/>
    <property type="match status" value="1"/>
</dbReference>
<dbReference type="InterPro" id="IPR038765">
    <property type="entry name" value="Papain-like_cys_pep_sf"/>
</dbReference>
<evidence type="ECO:0000313" key="11">
    <source>
        <dbReference type="Proteomes" id="UP000321574"/>
    </source>
</evidence>
<feature type="signal peptide" evidence="8">
    <location>
        <begin position="1"/>
        <end position="27"/>
    </location>
</feature>
<keyword evidence="11" id="KW-1185">Reference proteome</keyword>
<keyword evidence="6" id="KW-0175">Coiled coil</keyword>
<dbReference type="PROSITE" id="PS51935">
    <property type="entry name" value="NLPC_P60"/>
    <property type="match status" value="1"/>
</dbReference>
<dbReference type="RefSeq" id="WP_147666635.1">
    <property type="nucleotide sequence ID" value="NZ_VDUW01000004.1"/>
</dbReference>
<evidence type="ECO:0000256" key="4">
    <source>
        <dbReference type="ARBA" id="ARBA00022801"/>
    </source>
</evidence>
<sequence>MKKSIITVATVTVVGLGSVFLPQTSYAETVTDLENKQVKVQDERSQVKVNLSKAEKEIANILVDLKEINGEIKTTSKALKENQKKIDETKDSIEKTEDEIDVLDKAIEERFDILKQRAVSYQQNGGDIGFLDVIFGSSDFNDFISRVSAVTKITESDQKLIDQIDADKQKVEGKLADLEEMEVDLKGMQDLIIEQKEENEKRKKALKKKEEELVNKKEKLQMKDSDLASLESQIMGEIEASRTPVVENVATTNQDSSETEEVATTNANTSSSSNSTSSNSTKSKAKASAPTANPAPAANTGSAISAGYSVTGTPYVWGGKGPGGFDCSGFVSWAYGQAGKSLPSSTAAMSGVGTKVSYSNAKPGDLVFFDTYKTNGHVGIYLGGGKFLGAQNSTGVAVASMSSGYWKEKFDGHVRRP</sequence>
<dbReference type="Pfam" id="PF24568">
    <property type="entry name" value="CC_PcsB"/>
    <property type="match status" value="1"/>
</dbReference>
<dbReference type="OrthoDB" id="9813368at2"/>
<feature type="domain" description="NlpC/P60" evidence="9">
    <location>
        <begin position="297"/>
        <end position="417"/>
    </location>
</feature>